<dbReference type="EMBL" id="ML996357">
    <property type="protein sequence ID" value="KAF2727082.1"/>
    <property type="molecule type" value="Genomic_DNA"/>
</dbReference>
<accession>A0A9P4QGY3</accession>
<name>A0A9P4QGY3_9PLEO</name>
<evidence type="ECO:0000313" key="1">
    <source>
        <dbReference type="EMBL" id="KAF2727082.1"/>
    </source>
</evidence>
<dbReference type="PANTHER" id="PTHR42470:SF1">
    <property type="entry name" value="VAST DOMAIN-CONTAINING PROTEIN"/>
    <property type="match status" value="1"/>
</dbReference>
<dbReference type="PANTHER" id="PTHR42470">
    <property type="entry name" value="VAST DOMAIN-CONTAINING PROTEIN"/>
    <property type="match status" value="1"/>
</dbReference>
<gene>
    <name evidence="1" type="ORF">EJ04DRAFT_596166</name>
</gene>
<sequence>MMDKGHAFPTELDRHIQDLIRRPRQPPPSPNAKKVVAKRRIAAQQNERGGIKQFEPFLLFRGEAEADDRVPGVPLIYSQYEINLARTFLPPAPNANVTKTWGGALTTEA</sequence>
<protein>
    <submittedName>
        <fullName evidence="1">Uncharacterized protein</fullName>
    </submittedName>
</protein>
<comment type="caution">
    <text evidence="1">The sequence shown here is derived from an EMBL/GenBank/DDBJ whole genome shotgun (WGS) entry which is preliminary data.</text>
</comment>
<evidence type="ECO:0000313" key="2">
    <source>
        <dbReference type="Proteomes" id="UP000799444"/>
    </source>
</evidence>
<proteinExistence type="predicted"/>
<keyword evidence="2" id="KW-1185">Reference proteome</keyword>
<organism evidence="1 2">
    <name type="scientific">Polyplosphaeria fusca</name>
    <dbReference type="NCBI Taxonomy" id="682080"/>
    <lineage>
        <taxon>Eukaryota</taxon>
        <taxon>Fungi</taxon>
        <taxon>Dikarya</taxon>
        <taxon>Ascomycota</taxon>
        <taxon>Pezizomycotina</taxon>
        <taxon>Dothideomycetes</taxon>
        <taxon>Pleosporomycetidae</taxon>
        <taxon>Pleosporales</taxon>
        <taxon>Tetraplosphaeriaceae</taxon>
        <taxon>Polyplosphaeria</taxon>
    </lineage>
</organism>
<dbReference type="OrthoDB" id="5426775at2759"/>
<dbReference type="AlphaFoldDB" id="A0A9P4QGY3"/>
<dbReference type="Proteomes" id="UP000799444">
    <property type="component" value="Unassembled WGS sequence"/>
</dbReference>
<reference evidence="1" key="1">
    <citation type="journal article" date="2020" name="Stud. Mycol.">
        <title>101 Dothideomycetes genomes: a test case for predicting lifestyles and emergence of pathogens.</title>
        <authorList>
            <person name="Haridas S."/>
            <person name="Albert R."/>
            <person name="Binder M."/>
            <person name="Bloem J."/>
            <person name="Labutti K."/>
            <person name="Salamov A."/>
            <person name="Andreopoulos B."/>
            <person name="Baker S."/>
            <person name="Barry K."/>
            <person name="Bills G."/>
            <person name="Bluhm B."/>
            <person name="Cannon C."/>
            <person name="Castanera R."/>
            <person name="Culley D."/>
            <person name="Daum C."/>
            <person name="Ezra D."/>
            <person name="Gonzalez J."/>
            <person name="Henrissat B."/>
            <person name="Kuo A."/>
            <person name="Liang C."/>
            <person name="Lipzen A."/>
            <person name="Lutzoni F."/>
            <person name="Magnuson J."/>
            <person name="Mondo S."/>
            <person name="Nolan M."/>
            <person name="Ohm R."/>
            <person name="Pangilinan J."/>
            <person name="Park H.-J."/>
            <person name="Ramirez L."/>
            <person name="Alfaro M."/>
            <person name="Sun H."/>
            <person name="Tritt A."/>
            <person name="Yoshinaga Y."/>
            <person name="Zwiers L.-H."/>
            <person name="Turgeon B."/>
            <person name="Goodwin S."/>
            <person name="Spatafora J."/>
            <person name="Crous P."/>
            <person name="Grigoriev I."/>
        </authorList>
    </citation>
    <scope>NUCLEOTIDE SEQUENCE</scope>
    <source>
        <strain evidence="1">CBS 125425</strain>
    </source>
</reference>